<dbReference type="Proteomes" id="UP000030690">
    <property type="component" value="Unassembled WGS sequence"/>
</dbReference>
<reference evidence="2 3" key="2">
    <citation type="submission" date="2013-02" db="EMBL/GenBank/DDBJ databases">
        <title>The Genome Sequence of Plasmodium falciparum Vietnam Oak-Knoll (FVO).</title>
        <authorList>
            <consortium name="The Broad Institute Genome Sequencing Platform"/>
            <consortium name="The Broad Institute Genome Sequencing Center for Infectious Disease"/>
            <person name="Neafsey D."/>
            <person name="Cheeseman I."/>
            <person name="Volkman S."/>
            <person name="Adams J."/>
            <person name="Walker B."/>
            <person name="Young S.K."/>
            <person name="Zeng Q."/>
            <person name="Gargeya S."/>
            <person name="Fitzgerald M."/>
            <person name="Haas B."/>
            <person name="Abouelleil A."/>
            <person name="Alvarado L."/>
            <person name="Arachchi H.M."/>
            <person name="Berlin A.M."/>
            <person name="Chapman S.B."/>
            <person name="Dewar J."/>
            <person name="Goldberg J."/>
            <person name="Griggs A."/>
            <person name="Gujja S."/>
            <person name="Hansen M."/>
            <person name="Howarth C."/>
            <person name="Imamovic A."/>
            <person name="Larimer J."/>
            <person name="McCowan C."/>
            <person name="Murphy C."/>
            <person name="Neiman D."/>
            <person name="Pearson M."/>
            <person name="Priest M."/>
            <person name="Roberts A."/>
            <person name="Saif S."/>
            <person name="Shea T."/>
            <person name="Sisk P."/>
            <person name="Sykes S."/>
            <person name="Wortman J."/>
            <person name="Nusbaum C."/>
            <person name="Birren B."/>
        </authorList>
    </citation>
    <scope>NUCLEOTIDE SEQUENCE [LARGE SCALE GENOMIC DNA]</scope>
    <source>
        <strain evidence="3">Vietnam Oak-Knoll (FVO)</strain>
    </source>
</reference>
<proteinExistence type="predicted"/>
<dbReference type="EMBL" id="KI925076">
    <property type="protein sequence ID" value="ETW18864.1"/>
    <property type="molecule type" value="Genomic_DNA"/>
</dbReference>
<protein>
    <recommendedName>
        <fullName evidence="4">Exported protein (Hyp9)</fullName>
    </recommendedName>
</protein>
<keyword evidence="1" id="KW-0812">Transmembrane</keyword>
<sequence>MKSIINNRTFNKMNIFILFINILVIDLFCVSVEFFNKHCFYKTANENVKLASSLSDRLSRSLALRSHNEVGQPVFNVLNVNLNTEIKKKDMITEVETEFEVLEVCAEEEDGENEIRITMKTNLKPDMIKLRALNEEVTLKKWDFIMDDLAKCEYKKQKEKLNKKTVVRKIAEGLGYTIVFTIGAPILLGASIVGACKWFLISKDSGKLFFKSLKEILF</sequence>
<evidence type="ECO:0008006" key="4">
    <source>
        <dbReference type="Google" id="ProtNLM"/>
    </source>
</evidence>
<organism evidence="2 3">
    <name type="scientific">Plasmodium falciparum Vietnam Oak-Knoll</name>
    <name type="common">FVO</name>
    <dbReference type="NCBI Taxonomy" id="1036723"/>
    <lineage>
        <taxon>Eukaryota</taxon>
        <taxon>Sar</taxon>
        <taxon>Alveolata</taxon>
        <taxon>Apicomplexa</taxon>
        <taxon>Aconoidasida</taxon>
        <taxon>Haemosporida</taxon>
        <taxon>Plasmodiidae</taxon>
        <taxon>Plasmodium</taxon>
        <taxon>Plasmodium (Laverania)</taxon>
    </lineage>
</organism>
<keyword evidence="1" id="KW-0472">Membrane</keyword>
<dbReference type="AlphaFoldDB" id="A0A024V8R2"/>
<accession>A0A024V8R2</accession>
<evidence type="ECO:0000256" key="1">
    <source>
        <dbReference type="SAM" id="Phobius"/>
    </source>
</evidence>
<keyword evidence="1" id="KW-1133">Transmembrane helix</keyword>
<feature type="transmembrane region" description="Helical" evidence="1">
    <location>
        <begin position="15"/>
        <end position="35"/>
    </location>
</feature>
<dbReference type="OrthoDB" id="378252at2759"/>
<name>A0A024V8R2_PLAFA</name>
<gene>
    <name evidence="2" type="ORF">PFFVO_02257</name>
</gene>
<feature type="transmembrane region" description="Helical" evidence="1">
    <location>
        <begin position="173"/>
        <end position="200"/>
    </location>
</feature>
<evidence type="ECO:0000313" key="3">
    <source>
        <dbReference type="Proteomes" id="UP000030690"/>
    </source>
</evidence>
<evidence type="ECO:0000313" key="2">
    <source>
        <dbReference type="EMBL" id="ETW18864.1"/>
    </source>
</evidence>
<reference evidence="2 3" key="1">
    <citation type="submission" date="2013-02" db="EMBL/GenBank/DDBJ databases">
        <title>The Genome Annotation of Plasmodium falciparum Vietnam Oak-Knoll (FVO).</title>
        <authorList>
            <consortium name="The Broad Institute Genome Sequencing Platform"/>
            <consortium name="The Broad Institute Genome Sequencing Center for Infectious Disease"/>
            <person name="Neafsey D."/>
            <person name="Hoffman S."/>
            <person name="Volkman S."/>
            <person name="Rosenthal P."/>
            <person name="Walker B."/>
            <person name="Young S.K."/>
            <person name="Zeng Q."/>
            <person name="Gargeya S."/>
            <person name="Fitzgerald M."/>
            <person name="Haas B."/>
            <person name="Abouelleil A."/>
            <person name="Allen A.W."/>
            <person name="Alvarado L."/>
            <person name="Arachchi H.M."/>
            <person name="Berlin A.M."/>
            <person name="Chapman S.B."/>
            <person name="Gainer-Dewar J."/>
            <person name="Goldberg J."/>
            <person name="Griggs A."/>
            <person name="Gujja S."/>
            <person name="Hansen M."/>
            <person name="Howarth C."/>
            <person name="Imamovic A."/>
            <person name="Ireland A."/>
            <person name="Larimer J."/>
            <person name="McCowan C."/>
            <person name="Murphy C."/>
            <person name="Pearson M."/>
            <person name="Poon T.W."/>
            <person name="Priest M."/>
            <person name="Roberts A."/>
            <person name="Saif S."/>
            <person name="Shea T."/>
            <person name="Sisk P."/>
            <person name="Sykes S."/>
            <person name="Wortman J."/>
            <person name="Nusbaum C."/>
            <person name="Birren B."/>
        </authorList>
    </citation>
    <scope>NUCLEOTIDE SEQUENCE [LARGE SCALE GENOMIC DNA]</scope>
    <source>
        <strain evidence="3">Vietnam Oak-Knoll (FVO)</strain>
    </source>
</reference>